<feature type="domain" description="MYND-type" evidence="5">
    <location>
        <begin position="326"/>
        <end position="372"/>
    </location>
</feature>
<evidence type="ECO:0000313" key="7">
    <source>
        <dbReference type="Proteomes" id="UP000298030"/>
    </source>
</evidence>
<name>A0A4Y7T4B5_COPMI</name>
<evidence type="ECO:0000256" key="1">
    <source>
        <dbReference type="ARBA" id="ARBA00022723"/>
    </source>
</evidence>
<evidence type="ECO:0000256" key="4">
    <source>
        <dbReference type="PROSITE-ProRule" id="PRU00134"/>
    </source>
</evidence>
<dbReference type="Gene3D" id="6.10.140.2220">
    <property type="match status" value="1"/>
</dbReference>
<sequence length="540" mass="60657">MYLLDWLSFCLQTPSVTRLALDKPEDYSFHSMFFIFKFLLDQGIESSNANGIITSIAELALELAALNSLLQRRSPLFRHTYTTALIPIFDLFLLCLKYDTSVAVMADRMNYYSESRLRHLVRCLNRHVGLFVREGNKTADSTPLDALPRLVGNVDRLSSAHAGFRRALVEENFLVTVFGLITEFLPSSTLNGVGSPAAKIVSTLLSSRPLTAHEIRHLLPDLLVGHGLLSYVALGLLHHRSTNTQPLSWGSGHGNPLATLYSCCLDRKMSRYMRSALFSIPKNTLAALDYNPDIEAREGWINFVNYNTTCSKAYNMPPLSDGIGLCDNLQHFFTKIPPRTVRGRECARCERMAYCSEGCQREDWEAFHRYECRTSWTSPIDRRCGDISHKSRYSLLELGNLLWLEATQRSPPGGEKDSILRSRQILLADATLFPMQSRFVAFEDLLSLSHGSANVFKDLRSRAIIEELVRDHGLVLVAFLGRIGEFLYATLARYAIMQATECGDGLSPAAEISARSRLVPLNVFVEVLEVPDDMKHHSAV</sequence>
<gene>
    <name evidence="6" type="ORF">FA13DRAFT_1815637</name>
</gene>
<protein>
    <recommendedName>
        <fullName evidence="5">MYND-type domain-containing protein</fullName>
    </recommendedName>
</protein>
<proteinExistence type="predicted"/>
<dbReference type="EMBL" id="QPFP01000030">
    <property type="protein sequence ID" value="TEB28778.1"/>
    <property type="molecule type" value="Genomic_DNA"/>
</dbReference>
<evidence type="ECO:0000256" key="3">
    <source>
        <dbReference type="ARBA" id="ARBA00022833"/>
    </source>
</evidence>
<keyword evidence="3" id="KW-0862">Zinc</keyword>
<dbReference type="SUPFAM" id="SSF144232">
    <property type="entry name" value="HIT/MYND zinc finger-like"/>
    <property type="match status" value="1"/>
</dbReference>
<dbReference type="OrthoDB" id="5231159at2759"/>
<keyword evidence="2 4" id="KW-0863">Zinc-finger</keyword>
<dbReference type="GO" id="GO:0008270">
    <property type="term" value="F:zinc ion binding"/>
    <property type="evidence" value="ECO:0007669"/>
    <property type="project" value="UniProtKB-KW"/>
</dbReference>
<dbReference type="InterPro" id="IPR002893">
    <property type="entry name" value="Znf_MYND"/>
</dbReference>
<comment type="caution">
    <text evidence="6">The sequence shown here is derived from an EMBL/GenBank/DDBJ whole genome shotgun (WGS) entry which is preliminary data.</text>
</comment>
<reference evidence="6 7" key="1">
    <citation type="journal article" date="2019" name="Nat. Ecol. Evol.">
        <title>Megaphylogeny resolves global patterns of mushroom evolution.</title>
        <authorList>
            <person name="Varga T."/>
            <person name="Krizsan K."/>
            <person name="Foldi C."/>
            <person name="Dima B."/>
            <person name="Sanchez-Garcia M."/>
            <person name="Sanchez-Ramirez S."/>
            <person name="Szollosi G.J."/>
            <person name="Szarkandi J.G."/>
            <person name="Papp V."/>
            <person name="Albert L."/>
            <person name="Andreopoulos W."/>
            <person name="Angelini C."/>
            <person name="Antonin V."/>
            <person name="Barry K.W."/>
            <person name="Bougher N.L."/>
            <person name="Buchanan P."/>
            <person name="Buyck B."/>
            <person name="Bense V."/>
            <person name="Catcheside P."/>
            <person name="Chovatia M."/>
            <person name="Cooper J."/>
            <person name="Damon W."/>
            <person name="Desjardin D."/>
            <person name="Finy P."/>
            <person name="Geml J."/>
            <person name="Haridas S."/>
            <person name="Hughes K."/>
            <person name="Justo A."/>
            <person name="Karasinski D."/>
            <person name="Kautmanova I."/>
            <person name="Kiss B."/>
            <person name="Kocsube S."/>
            <person name="Kotiranta H."/>
            <person name="LaButti K.M."/>
            <person name="Lechner B.E."/>
            <person name="Liimatainen K."/>
            <person name="Lipzen A."/>
            <person name="Lukacs Z."/>
            <person name="Mihaltcheva S."/>
            <person name="Morgado L.N."/>
            <person name="Niskanen T."/>
            <person name="Noordeloos M.E."/>
            <person name="Ohm R.A."/>
            <person name="Ortiz-Santana B."/>
            <person name="Ovrebo C."/>
            <person name="Racz N."/>
            <person name="Riley R."/>
            <person name="Savchenko A."/>
            <person name="Shiryaev A."/>
            <person name="Soop K."/>
            <person name="Spirin V."/>
            <person name="Szebenyi C."/>
            <person name="Tomsovsky M."/>
            <person name="Tulloss R.E."/>
            <person name="Uehling J."/>
            <person name="Grigoriev I.V."/>
            <person name="Vagvolgyi C."/>
            <person name="Papp T."/>
            <person name="Martin F.M."/>
            <person name="Miettinen O."/>
            <person name="Hibbett D.S."/>
            <person name="Nagy L.G."/>
        </authorList>
    </citation>
    <scope>NUCLEOTIDE SEQUENCE [LARGE SCALE GENOMIC DNA]</scope>
    <source>
        <strain evidence="6 7">FP101781</strain>
    </source>
</reference>
<dbReference type="PROSITE" id="PS50865">
    <property type="entry name" value="ZF_MYND_2"/>
    <property type="match status" value="1"/>
</dbReference>
<evidence type="ECO:0000256" key="2">
    <source>
        <dbReference type="ARBA" id="ARBA00022771"/>
    </source>
</evidence>
<keyword evidence="1" id="KW-0479">Metal-binding</keyword>
<evidence type="ECO:0000313" key="6">
    <source>
        <dbReference type="EMBL" id="TEB28778.1"/>
    </source>
</evidence>
<keyword evidence="7" id="KW-1185">Reference proteome</keyword>
<dbReference type="Proteomes" id="UP000298030">
    <property type="component" value="Unassembled WGS sequence"/>
</dbReference>
<dbReference type="AlphaFoldDB" id="A0A4Y7T4B5"/>
<evidence type="ECO:0000259" key="5">
    <source>
        <dbReference type="PROSITE" id="PS50865"/>
    </source>
</evidence>
<dbReference type="Pfam" id="PF01753">
    <property type="entry name" value="zf-MYND"/>
    <property type="match status" value="1"/>
</dbReference>
<accession>A0A4Y7T4B5</accession>
<organism evidence="6 7">
    <name type="scientific">Coprinellus micaceus</name>
    <name type="common">Glistening ink-cap mushroom</name>
    <name type="synonym">Coprinus micaceus</name>
    <dbReference type="NCBI Taxonomy" id="71717"/>
    <lineage>
        <taxon>Eukaryota</taxon>
        <taxon>Fungi</taxon>
        <taxon>Dikarya</taxon>
        <taxon>Basidiomycota</taxon>
        <taxon>Agaricomycotina</taxon>
        <taxon>Agaricomycetes</taxon>
        <taxon>Agaricomycetidae</taxon>
        <taxon>Agaricales</taxon>
        <taxon>Agaricineae</taxon>
        <taxon>Psathyrellaceae</taxon>
        <taxon>Coprinellus</taxon>
    </lineage>
</organism>